<dbReference type="AlphaFoldDB" id="A0A2R7Y9F4"/>
<gene>
    <name evidence="1" type="ORF">B9J98_01900</name>
</gene>
<protein>
    <recommendedName>
        <fullName evidence="3">Retroviral aspartyl protease</fullName>
    </recommendedName>
</protein>
<reference evidence="1 2" key="1">
    <citation type="submission" date="2017-04" db="EMBL/GenBank/DDBJ databases">
        <title>Draft Aigarchaeota genome from a New Zealand hot spring.</title>
        <authorList>
            <person name="Reysenbach A.-L."/>
            <person name="Donaho J.A."/>
            <person name="Gerhart J."/>
            <person name="Kelley J.F."/>
            <person name="Kouba K."/>
            <person name="Podar M."/>
            <person name="Stott M."/>
        </authorList>
    </citation>
    <scope>NUCLEOTIDE SEQUENCE [LARGE SCALE GENOMIC DNA]</scope>
    <source>
        <strain evidence="1">NZ13_MG1</strain>
    </source>
</reference>
<dbReference type="Proteomes" id="UP000244066">
    <property type="component" value="Unassembled WGS sequence"/>
</dbReference>
<organism evidence="1 2">
    <name type="scientific">Candidatus Terraquivivens tikiterensis</name>
    <dbReference type="NCBI Taxonomy" id="1980982"/>
    <lineage>
        <taxon>Archaea</taxon>
        <taxon>Nitrososphaerota</taxon>
        <taxon>Candidatus Wolframiiraptoraceae</taxon>
        <taxon>Candidatus Terraquivivens</taxon>
    </lineage>
</organism>
<comment type="caution">
    <text evidence="1">The sequence shown here is derived from an EMBL/GenBank/DDBJ whole genome shotgun (WGS) entry which is preliminary data.</text>
</comment>
<name>A0A2R7Y9F4_9ARCH</name>
<accession>A0A2R7Y9F4</accession>
<evidence type="ECO:0008006" key="3">
    <source>
        <dbReference type="Google" id="ProtNLM"/>
    </source>
</evidence>
<evidence type="ECO:0000313" key="1">
    <source>
        <dbReference type="EMBL" id="PUA34154.1"/>
    </source>
</evidence>
<evidence type="ECO:0000313" key="2">
    <source>
        <dbReference type="Proteomes" id="UP000244066"/>
    </source>
</evidence>
<dbReference type="EMBL" id="NDWU01000003">
    <property type="protein sequence ID" value="PUA34154.1"/>
    <property type="molecule type" value="Genomic_DNA"/>
</dbReference>
<proteinExistence type="predicted"/>
<sequence length="93" mass="10569">MRSDVAKEISTPKELIIQREFTVVDGHKVVCKHFCDLIVEIEGKRIGIEAFLVDELPVPLIFGALDMEAYMIKLDLAKRKLDLSEFTGYMLAL</sequence>